<sequence length="101" mass="11303">MDGAEGNEEPEYRLSDPAPDNPEHVCERQDNDSDVNPRDPGSREGIDLRDVVSRPCISGKVGTTKFAHVVGVLPRKPLQFVCLLVEPWLIRAYYNKGLRVT</sequence>
<accession>A0AAV7UFK1</accession>
<feature type="region of interest" description="Disordered" evidence="1">
    <location>
        <begin position="1"/>
        <end position="47"/>
    </location>
</feature>
<evidence type="ECO:0000256" key="1">
    <source>
        <dbReference type="SAM" id="MobiDB-lite"/>
    </source>
</evidence>
<name>A0AAV7UFK1_PLEWA</name>
<protein>
    <submittedName>
        <fullName evidence="2">Uncharacterized protein</fullName>
    </submittedName>
</protein>
<dbReference type="EMBL" id="JANPWB010000005">
    <property type="protein sequence ID" value="KAJ1186488.1"/>
    <property type="molecule type" value="Genomic_DNA"/>
</dbReference>
<dbReference type="AlphaFoldDB" id="A0AAV7UFK1"/>
<dbReference type="Proteomes" id="UP001066276">
    <property type="component" value="Chromosome 3_1"/>
</dbReference>
<organism evidence="2 3">
    <name type="scientific">Pleurodeles waltl</name>
    <name type="common">Iberian ribbed newt</name>
    <dbReference type="NCBI Taxonomy" id="8319"/>
    <lineage>
        <taxon>Eukaryota</taxon>
        <taxon>Metazoa</taxon>
        <taxon>Chordata</taxon>
        <taxon>Craniata</taxon>
        <taxon>Vertebrata</taxon>
        <taxon>Euteleostomi</taxon>
        <taxon>Amphibia</taxon>
        <taxon>Batrachia</taxon>
        <taxon>Caudata</taxon>
        <taxon>Salamandroidea</taxon>
        <taxon>Salamandridae</taxon>
        <taxon>Pleurodelinae</taxon>
        <taxon>Pleurodeles</taxon>
    </lineage>
</organism>
<feature type="compositionally biased region" description="Basic and acidic residues" evidence="1">
    <location>
        <begin position="21"/>
        <end position="47"/>
    </location>
</feature>
<reference evidence="2" key="1">
    <citation type="journal article" date="2022" name="bioRxiv">
        <title>Sequencing and chromosome-scale assembly of the giantPleurodeles waltlgenome.</title>
        <authorList>
            <person name="Brown T."/>
            <person name="Elewa A."/>
            <person name="Iarovenko S."/>
            <person name="Subramanian E."/>
            <person name="Araus A.J."/>
            <person name="Petzold A."/>
            <person name="Susuki M."/>
            <person name="Suzuki K.-i.T."/>
            <person name="Hayashi T."/>
            <person name="Toyoda A."/>
            <person name="Oliveira C."/>
            <person name="Osipova E."/>
            <person name="Leigh N.D."/>
            <person name="Simon A."/>
            <person name="Yun M.H."/>
        </authorList>
    </citation>
    <scope>NUCLEOTIDE SEQUENCE</scope>
    <source>
        <strain evidence="2">20211129_DDA</strain>
        <tissue evidence="2">Liver</tissue>
    </source>
</reference>
<comment type="caution">
    <text evidence="2">The sequence shown here is derived from an EMBL/GenBank/DDBJ whole genome shotgun (WGS) entry which is preliminary data.</text>
</comment>
<keyword evidence="3" id="KW-1185">Reference proteome</keyword>
<evidence type="ECO:0000313" key="3">
    <source>
        <dbReference type="Proteomes" id="UP001066276"/>
    </source>
</evidence>
<evidence type="ECO:0000313" key="2">
    <source>
        <dbReference type="EMBL" id="KAJ1186488.1"/>
    </source>
</evidence>
<gene>
    <name evidence="2" type="ORF">NDU88_003269</name>
</gene>
<proteinExistence type="predicted"/>